<evidence type="ECO:0000256" key="5">
    <source>
        <dbReference type="SAM" id="Phobius"/>
    </source>
</evidence>
<keyword evidence="3 5" id="KW-1133">Transmembrane helix</keyword>
<keyword evidence="2 5" id="KW-0812">Transmembrane</keyword>
<dbReference type="EMBL" id="CP002345">
    <property type="protein sequence ID" value="ADQ80760.1"/>
    <property type="molecule type" value="Genomic_DNA"/>
</dbReference>
<dbReference type="HOGENOM" id="CLU_065373_1_0_10"/>
<evidence type="ECO:0000313" key="7">
    <source>
        <dbReference type="Proteomes" id="UP000008718"/>
    </source>
</evidence>
<sequence length="287" mass="31972">MESKWQKMAISAQRAEITEYHIYTQLADRATDKNNAEVLRRIGNEEKKHSEYWRSKTGVDIQPDGWKIFKTVTMARFLGLSFVLKLMEKKEGTGSKTYDDLAVDFPETKQISEDEKRHEKELLNMLDEEGLKYVGSIVLGLNDALVELTGALAGFTLALSDTRVISLVGLVTGISAALSMASSDYLSSKAEGDEKAKKSAVYTGVAYFFTVILLILPFLLLTSPFIALIITLATAVLIIFCFNYYISVAKDLNFKARFFEMTFISLGVATFSFLVGYGLKLMLGVNI</sequence>
<dbReference type="InterPro" id="IPR009078">
    <property type="entry name" value="Ferritin-like_SF"/>
</dbReference>
<dbReference type="InterPro" id="IPR008217">
    <property type="entry name" value="Ccc1_fam"/>
</dbReference>
<name>E4T7R6_PALPW</name>
<dbReference type="AlphaFoldDB" id="E4T7R6"/>
<dbReference type="CDD" id="cd01044">
    <property type="entry name" value="Ferritin_CCC1_N"/>
    <property type="match status" value="1"/>
</dbReference>
<dbReference type="SUPFAM" id="SSF47240">
    <property type="entry name" value="Ferritin-like"/>
    <property type="match status" value="1"/>
</dbReference>
<comment type="subcellular location">
    <subcellularLocation>
        <location evidence="1">Endomembrane system</location>
        <topology evidence="1">Multi-pass membrane protein</topology>
    </subcellularLocation>
</comment>
<keyword evidence="4 5" id="KW-0472">Membrane</keyword>
<evidence type="ECO:0000256" key="2">
    <source>
        <dbReference type="ARBA" id="ARBA00022692"/>
    </source>
</evidence>
<dbReference type="GO" id="GO:0012505">
    <property type="term" value="C:endomembrane system"/>
    <property type="evidence" value="ECO:0007669"/>
    <property type="project" value="UniProtKB-SubCell"/>
</dbReference>
<protein>
    <recommendedName>
        <fullName evidence="8">Rubrerythrin diiron-binding domain-containing protein</fullName>
    </recommendedName>
</protein>
<accession>E4T7R6</accession>
<reference key="1">
    <citation type="submission" date="2010-11" db="EMBL/GenBank/DDBJ databases">
        <title>The complete genome of Paludibacter propionicigenes DSM 17365.</title>
        <authorList>
            <consortium name="US DOE Joint Genome Institute (JGI-PGF)"/>
            <person name="Lucas S."/>
            <person name="Copeland A."/>
            <person name="Lapidus A."/>
            <person name="Bruce D."/>
            <person name="Goodwin L."/>
            <person name="Pitluck S."/>
            <person name="Kyrpides N."/>
            <person name="Mavromatis K."/>
            <person name="Ivanova N."/>
            <person name="Munk A.C."/>
            <person name="Brettin T."/>
            <person name="Detter J.C."/>
            <person name="Han C."/>
            <person name="Tapia R."/>
            <person name="Land M."/>
            <person name="Hauser L."/>
            <person name="Markowitz V."/>
            <person name="Cheng J.-F."/>
            <person name="Hugenholtz P."/>
            <person name="Woyke T."/>
            <person name="Wu D."/>
            <person name="Gronow S."/>
            <person name="Wellnitz S."/>
            <person name="Brambilla E."/>
            <person name="Klenk H.-P."/>
            <person name="Eisen J.A."/>
        </authorList>
    </citation>
    <scope>NUCLEOTIDE SEQUENCE</scope>
    <source>
        <strain>WB4</strain>
    </source>
</reference>
<evidence type="ECO:0000313" key="6">
    <source>
        <dbReference type="EMBL" id="ADQ80760.1"/>
    </source>
</evidence>
<dbReference type="eggNOG" id="COG1814">
    <property type="taxonomic scope" value="Bacteria"/>
</dbReference>
<feature type="transmembrane region" description="Helical" evidence="5">
    <location>
        <begin position="258"/>
        <end position="279"/>
    </location>
</feature>
<dbReference type="KEGG" id="ppn:Palpr_2628"/>
<feature type="transmembrane region" description="Helical" evidence="5">
    <location>
        <begin position="199"/>
        <end position="219"/>
    </location>
</feature>
<feature type="transmembrane region" description="Helical" evidence="5">
    <location>
        <begin position="225"/>
        <end position="246"/>
    </location>
</feature>
<organism evidence="6 7">
    <name type="scientific">Paludibacter propionicigenes (strain DSM 17365 / JCM 13257 / WB4)</name>
    <dbReference type="NCBI Taxonomy" id="694427"/>
    <lineage>
        <taxon>Bacteria</taxon>
        <taxon>Pseudomonadati</taxon>
        <taxon>Bacteroidota</taxon>
        <taxon>Bacteroidia</taxon>
        <taxon>Bacteroidales</taxon>
        <taxon>Paludibacteraceae</taxon>
        <taxon>Paludibacter</taxon>
    </lineage>
</organism>
<proteinExistence type="predicted"/>
<dbReference type="RefSeq" id="WP_013446129.1">
    <property type="nucleotide sequence ID" value="NC_014734.1"/>
</dbReference>
<evidence type="ECO:0008006" key="8">
    <source>
        <dbReference type="Google" id="ProtNLM"/>
    </source>
</evidence>
<dbReference type="Pfam" id="PF01988">
    <property type="entry name" value="VIT1"/>
    <property type="match status" value="1"/>
</dbReference>
<dbReference type="CDD" id="cd02431">
    <property type="entry name" value="Ferritin_CCC1_C"/>
    <property type="match status" value="1"/>
</dbReference>
<evidence type="ECO:0000256" key="4">
    <source>
        <dbReference type="ARBA" id="ARBA00023136"/>
    </source>
</evidence>
<dbReference type="OrthoDB" id="9781287at2"/>
<reference evidence="6 7" key="2">
    <citation type="journal article" date="2011" name="Stand. Genomic Sci.">
        <title>Complete genome sequence of Paludibacter propionicigenes type strain (WB4).</title>
        <authorList>
            <person name="Gronow S."/>
            <person name="Munk C."/>
            <person name="Lapidus A."/>
            <person name="Nolan M."/>
            <person name="Lucas S."/>
            <person name="Hammon N."/>
            <person name="Deshpande S."/>
            <person name="Cheng J.F."/>
            <person name="Tapia R."/>
            <person name="Han C."/>
            <person name="Goodwin L."/>
            <person name="Pitluck S."/>
            <person name="Liolios K."/>
            <person name="Ivanova N."/>
            <person name="Mavromatis K."/>
            <person name="Mikhailova N."/>
            <person name="Pati A."/>
            <person name="Chen A."/>
            <person name="Palaniappan K."/>
            <person name="Land M."/>
            <person name="Hauser L."/>
            <person name="Chang Y.J."/>
            <person name="Jeffries C.D."/>
            <person name="Brambilla E."/>
            <person name="Rohde M."/>
            <person name="Goker M."/>
            <person name="Detter J.C."/>
            <person name="Woyke T."/>
            <person name="Bristow J."/>
            <person name="Eisen J.A."/>
            <person name="Markowitz V."/>
            <person name="Hugenholtz P."/>
            <person name="Kyrpides N.C."/>
            <person name="Klenk H.P."/>
        </authorList>
    </citation>
    <scope>NUCLEOTIDE SEQUENCE [LARGE SCALE GENOMIC DNA]</scope>
    <source>
        <strain evidence="7">DSM 17365 / JCM 13257 / WB4</strain>
    </source>
</reference>
<feature type="transmembrane region" description="Helical" evidence="5">
    <location>
        <begin position="164"/>
        <end position="187"/>
    </location>
</feature>
<dbReference type="GO" id="GO:0030026">
    <property type="term" value="P:intracellular manganese ion homeostasis"/>
    <property type="evidence" value="ECO:0007669"/>
    <property type="project" value="InterPro"/>
</dbReference>
<gene>
    <name evidence="6" type="ordered locus">Palpr_2628</name>
</gene>
<evidence type="ECO:0000256" key="1">
    <source>
        <dbReference type="ARBA" id="ARBA00004127"/>
    </source>
</evidence>
<keyword evidence="7" id="KW-1185">Reference proteome</keyword>
<evidence type="ECO:0000256" key="3">
    <source>
        <dbReference type="ARBA" id="ARBA00022989"/>
    </source>
</evidence>
<dbReference type="STRING" id="694427.Palpr_2628"/>
<dbReference type="InterPro" id="IPR039376">
    <property type="entry name" value="Ferritin_CCC1_N"/>
</dbReference>
<dbReference type="Proteomes" id="UP000008718">
    <property type="component" value="Chromosome"/>
</dbReference>
<dbReference type="GO" id="GO:0005384">
    <property type="term" value="F:manganese ion transmembrane transporter activity"/>
    <property type="evidence" value="ECO:0007669"/>
    <property type="project" value="InterPro"/>
</dbReference>
<dbReference type="eggNOG" id="COG1633">
    <property type="taxonomic scope" value="Bacteria"/>
</dbReference>